<protein>
    <submittedName>
        <fullName evidence="1">Uncharacterized protein</fullName>
    </submittedName>
</protein>
<dbReference type="PATRIC" id="fig|272560.51.peg.391"/>
<proteinExistence type="predicted"/>
<reference evidence="1 2" key="1">
    <citation type="journal article" date="2004" name="Proc. Natl. Acad. Sci. U.S.A.">
        <title>Genomic plasticity of the causative agent of melioidosis, Burkholderia pseudomallei.</title>
        <authorList>
            <person name="Holden M.T.G."/>
            <person name="Titball R.W."/>
            <person name="Peacock S.J."/>
            <person name="Cerdeno-Tarraga A.M."/>
            <person name="Atkins T."/>
            <person name="Crossman L.C."/>
            <person name="Pitt T."/>
            <person name="Churcher C."/>
            <person name="Mungall K."/>
            <person name="Bentley S.D."/>
            <person name="Sebaihia M."/>
            <person name="Thomson N.R."/>
            <person name="Bason N."/>
            <person name="Beacham I.R."/>
            <person name="Brooks K."/>
            <person name="Brown K.A."/>
            <person name="Brown N.F."/>
            <person name="Challis G.L."/>
            <person name="Cherevach I."/>
            <person name="Chillingworth T."/>
            <person name="Cronin A."/>
            <person name="Crosset B."/>
            <person name="Davis P."/>
            <person name="DeShazer D."/>
            <person name="Feltwell T."/>
            <person name="Fraser A."/>
            <person name="Hance Z."/>
            <person name="Hauser H."/>
            <person name="Holroyd S."/>
            <person name="Jagels K."/>
            <person name="Keith K.E."/>
            <person name="Maddison M."/>
            <person name="Moule S."/>
            <person name="Price C."/>
            <person name="Quail M.A."/>
            <person name="Rabbinowitsch E."/>
            <person name="Rutherford K."/>
            <person name="Sanders M."/>
            <person name="Simmonds M."/>
            <person name="Songsivilai S."/>
            <person name="Stevens K."/>
            <person name="Tumapa S."/>
            <person name="Vesaratchavest M."/>
            <person name="Whitehead S."/>
            <person name="Yeats C."/>
            <person name="Barrell B.G."/>
            <person name="Oyston P.C.F."/>
            <person name="Parkhill J."/>
        </authorList>
    </citation>
    <scope>NUCLEOTIDE SEQUENCE [LARGE SCALE GENOMIC DNA]</scope>
    <source>
        <strain evidence="1 2">K96243</strain>
    </source>
</reference>
<sequence>MANLRCRPGDLARVIRAWNPALVGRIVLVGALHSIRESEWNVTLLGAPGMTLTKNRKRLRIGNRMLAHASYLEPLRGEELLGHVSEREASHA</sequence>
<gene>
    <name evidence="1" type="ordered locus">BPSL1149</name>
</gene>
<dbReference type="Proteomes" id="UP000000605">
    <property type="component" value="Chromosome 1"/>
</dbReference>
<dbReference type="EMBL" id="BX571965">
    <property type="protein sequence ID" value="CAH35143.1"/>
    <property type="molecule type" value="Genomic_DNA"/>
</dbReference>
<dbReference type="eggNOG" id="ENOG5032QC3">
    <property type="taxonomic scope" value="Bacteria"/>
</dbReference>
<accession>Q63VU6</accession>
<dbReference type="STRING" id="272560.BPSL1149"/>
<evidence type="ECO:0000313" key="1">
    <source>
        <dbReference type="EMBL" id="CAH35143.1"/>
    </source>
</evidence>
<dbReference type="RefSeq" id="WP_009936868.1">
    <property type="nucleotide sequence ID" value="NC_006350.1"/>
</dbReference>
<dbReference type="AlphaFoldDB" id="Q63VU6"/>
<name>Q63VU6_BURPS</name>
<evidence type="ECO:0000313" key="2">
    <source>
        <dbReference type="Proteomes" id="UP000000605"/>
    </source>
</evidence>
<dbReference type="KEGG" id="bps:BPSL1149"/>
<organism evidence="1 2">
    <name type="scientific">Burkholderia pseudomallei (strain K96243)</name>
    <dbReference type="NCBI Taxonomy" id="272560"/>
    <lineage>
        <taxon>Bacteria</taxon>
        <taxon>Pseudomonadati</taxon>
        <taxon>Pseudomonadota</taxon>
        <taxon>Betaproteobacteria</taxon>
        <taxon>Burkholderiales</taxon>
        <taxon>Burkholderiaceae</taxon>
        <taxon>Burkholderia</taxon>
        <taxon>pseudomallei group</taxon>
    </lineage>
</organism>
<keyword evidence="2" id="KW-1185">Reference proteome</keyword>